<dbReference type="GO" id="GO:0003677">
    <property type="term" value="F:DNA binding"/>
    <property type="evidence" value="ECO:0007669"/>
    <property type="project" value="InterPro"/>
</dbReference>
<organism evidence="7 8">
    <name type="scientific">Vagococcus vulneris</name>
    <dbReference type="NCBI Taxonomy" id="1977869"/>
    <lineage>
        <taxon>Bacteria</taxon>
        <taxon>Bacillati</taxon>
        <taxon>Bacillota</taxon>
        <taxon>Bacilli</taxon>
        <taxon>Lactobacillales</taxon>
        <taxon>Enterococcaceae</taxon>
        <taxon>Vagococcus</taxon>
    </lineage>
</organism>
<dbReference type="InterPro" id="IPR002295">
    <property type="entry name" value="N4/N6-MTase_EcoPI_Mod-like"/>
</dbReference>
<proteinExistence type="inferred from homology"/>
<evidence type="ECO:0000256" key="3">
    <source>
        <dbReference type="ARBA" id="ARBA00022679"/>
    </source>
</evidence>
<comment type="similarity">
    <text evidence="1">Belongs to the N(4)/N(6)-methyltransferase family.</text>
</comment>
<comment type="caution">
    <text evidence="7">The sequence shown here is derived from an EMBL/GenBank/DDBJ whole genome shotgun (WGS) entry which is preliminary data.</text>
</comment>
<evidence type="ECO:0000256" key="5">
    <source>
        <dbReference type="ARBA" id="ARBA00022747"/>
    </source>
</evidence>
<keyword evidence="4" id="KW-0949">S-adenosyl-L-methionine</keyword>
<evidence type="ECO:0000259" key="6">
    <source>
        <dbReference type="Pfam" id="PF01555"/>
    </source>
</evidence>
<dbReference type="RefSeq" id="WP_125983180.1">
    <property type="nucleotide sequence ID" value="NZ_NGJS01000002.1"/>
</dbReference>
<keyword evidence="5" id="KW-0680">Restriction system</keyword>
<dbReference type="GO" id="GO:0032259">
    <property type="term" value="P:methylation"/>
    <property type="evidence" value="ECO:0007669"/>
    <property type="project" value="UniProtKB-KW"/>
</dbReference>
<sequence>MENLEITKLDELDGFSTVFSSFQKKQLQDYYKKQLKLNKNSTELLTTEIQVEYADLTRSLRKVRSAMFKYIEIEYGICNDLKQDIYRDRTEHIQRLDEIIGMSFEDFSHDFMEEIELEYIWYDRCSQKDLNSQQKREYLENKNESKRKKEIKRYEAEGFLETVKLFNFVGNNNFILQTLINYYEQIYKFIFETRPYLYRDYDYMKSIPFDEESEILWFNGKGSLEDMQRYEATLPLELDTYLMEHIQEQSSSTKNIPNVGEQNLIVNCDFETLHKSLPNNSIDIVLTDPPYFINYAGNKWDEGMNETDRLQFFVNYFKTLIPKLKPEAVLLIFNDFSNITIIQEALQIAYSEVYYEDLNKEFLEDSKEDWLKTLREDKEFTILPYLEWVKTNPRPSAHYNKHSEYIVTAIKGFKNFFNVDGLYEHQAMKKFKNNNDFIKNLDKNSLEYENLLEQLDLANLANIENSLDESSEIYNNLFSNNAYFTKDIIHDTPKPAVMLNTLLKRFSTPGMTVLDSFSGSGAITIAAYELGLNSFACERDDYMTLLSKNRFADFSKFIGKKTINLMIKNPKDYLLSYYTYELLKKDIVNNFYIPMNRLNNKKERMKLLEVRLIEIKRKAWKKGLVGLIDNKLNYEDHCFLLGFNELYNTSDFYTFFGESGRNKSLLFEDNDEKRHSVNLACRYFNKFKQTLYAGDFITYLYDCSFAFKNWKNLGNEERHIRLEKYVRYLYHLITDLILLDSTMLKQIESIKVINKDDSSYKCVYHYYFTLTLATRYYYRLILELEKDEKNGFSSDEKFKKYRFTSNEINDSSPLISISSIAEFKEYNNYLYKDYEYQKNSSDIKIKPSLDAIEYFLDNIKTKHINEERLNSIYVAKNIGLTKGILNRKKIKSDGNLEGTGKNLISLQPYMYIKDNDRKKLIKEIKKEKVKVYKKYEEIRK</sequence>
<dbReference type="AlphaFoldDB" id="A0A430A1F4"/>
<keyword evidence="3" id="KW-0808">Transferase</keyword>
<dbReference type="InterPro" id="IPR002052">
    <property type="entry name" value="DNA_methylase_N6_adenine_CS"/>
</dbReference>
<evidence type="ECO:0000313" key="7">
    <source>
        <dbReference type="EMBL" id="RSU00228.1"/>
    </source>
</evidence>
<reference evidence="7 8" key="1">
    <citation type="submission" date="2017-05" db="EMBL/GenBank/DDBJ databases">
        <title>Vagococcus spp. assemblies.</title>
        <authorList>
            <person name="Gulvik C.A."/>
        </authorList>
    </citation>
    <scope>NUCLEOTIDE SEQUENCE [LARGE SCALE GENOMIC DNA]</scope>
    <source>
        <strain evidence="7 8">SS1995</strain>
    </source>
</reference>
<dbReference type="OrthoDB" id="9800801at2"/>
<dbReference type="GO" id="GO:0008170">
    <property type="term" value="F:N-methyltransferase activity"/>
    <property type="evidence" value="ECO:0007669"/>
    <property type="project" value="InterPro"/>
</dbReference>
<dbReference type="InterPro" id="IPR002941">
    <property type="entry name" value="DNA_methylase_N4/N6"/>
</dbReference>
<evidence type="ECO:0000256" key="1">
    <source>
        <dbReference type="ARBA" id="ARBA00006594"/>
    </source>
</evidence>
<dbReference type="PROSITE" id="PS00092">
    <property type="entry name" value="N6_MTASE"/>
    <property type="match status" value="1"/>
</dbReference>
<accession>A0A430A1F4</accession>
<evidence type="ECO:0000313" key="8">
    <source>
        <dbReference type="Proteomes" id="UP000287857"/>
    </source>
</evidence>
<dbReference type="Gene3D" id="3.40.50.150">
    <property type="entry name" value="Vaccinia Virus protein VP39"/>
    <property type="match status" value="1"/>
</dbReference>
<feature type="domain" description="DNA methylase N-4/N-6" evidence="6">
    <location>
        <begin position="282"/>
        <end position="542"/>
    </location>
</feature>
<keyword evidence="8" id="KW-1185">Reference proteome</keyword>
<dbReference type="GO" id="GO:0009307">
    <property type="term" value="P:DNA restriction-modification system"/>
    <property type="evidence" value="ECO:0007669"/>
    <property type="project" value="UniProtKB-KW"/>
</dbReference>
<dbReference type="Proteomes" id="UP000287857">
    <property type="component" value="Unassembled WGS sequence"/>
</dbReference>
<dbReference type="SUPFAM" id="SSF53335">
    <property type="entry name" value="S-adenosyl-L-methionine-dependent methyltransferases"/>
    <property type="match status" value="1"/>
</dbReference>
<evidence type="ECO:0000256" key="4">
    <source>
        <dbReference type="ARBA" id="ARBA00022691"/>
    </source>
</evidence>
<keyword evidence="2" id="KW-0489">Methyltransferase</keyword>
<evidence type="ECO:0000256" key="2">
    <source>
        <dbReference type="ARBA" id="ARBA00022603"/>
    </source>
</evidence>
<name>A0A430A1F4_9ENTE</name>
<dbReference type="InterPro" id="IPR029063">
    <property type="entry name" value="SAM-dependent_MTases_sf"/>
</dbReference>
<protein>
    <recommendedName>
        <fullName evidence="6">DNA methylase N-4/N-6 domain-containing protein</fullName>
    </recommendedName>
</protein>
<gene>
    <name evidence="7" type="ORF">CBF37_02725</name>
</gene>
<dbReference type="Pfam" id="PF01555">
    <property type="entry name" value="N6_N4_Mtase"/>
    <property type="match status" value="1"/>
</dbReference>
<dbReference type="PRINTS" id="PR00506">
    <property type="entry name" value="D21N6MTFRASE"/>
</dbReference>
<dbReference type="EMBL" id="NGJS01000002">
    <property type="protein sequence ID" value="RSU00228.1"/>
    <property type="molecule type" value="Genomic_DNA"/>
</dbReference>